<organism evidence="1 2">
    <name type="scientific">Hordeum vulgare subsp. vulgare</name>
    <name type="common">Domesticated barley</name>
    <dbReference type="NCBI Taxonomy" id="112509"/>
    <lineage>
        <taxon>Eukaryota</taxon>
        <taxon>Viridiplantae</taxon>
        <taxon>Streptophyta</taxon>
        <taxon>Embryophyta</taxon>
        <taxon>Tracheophyta</taxon>
        <taxon>Spermatophyta</taxon>
        <taxon>Magnoliopsida</taxon>
        <taxon>Liliopsida</taxon>
        <taxon>Poales</taxon>
        <taxon>Poaceae</taxon>
        <taxon>BOP clade</taxon>
        <taxon>Pooideae</taxon>
        <taxon>Triticodae</taxon>
        <taxon>Triticeae</taxon>
        <taxon>Hordeinae</taxon>
        <taxon>Hordeum</taxon>
    </lineage>
</organism>
<sequence length="168" mass="18560">MKKVRARPRRIPAFGEWNYYDDGGYGYGDGDWPATQTQYLDSAMPAGMVIALPASPKPPKKAVKWIDSGTLEAAVEQRQKVVVGLREEHGAKKPQGKPIEVYLKVSDADAHRTAASGNKTRRARVVKAVDEDLYVIPPDMLCHNNPRRRLTTKRLWTGCLGSLGCVSA</sequence>
<accession>A0A8I6XUB8</accession>
<dbReference type="Proteomes" id="UP000011116">
    <property type="component" value="Chromosome 4H"/>
</dbReference>
<keyword evidence="2" id="KW-1185">Reference proteome</keyword>
<dbReference type="AlphaFoldDB" id="A0A8I6XUB8"/>
<reference evidence="1" key="2">
    <citation type="submission" date="2020-10" db="EMBL/GenBank/DDBJ databases">
        <authorList>
            <person name="Scholz U."/>
            <person name="Mascher M."/>
            <person name="Fiebig A."/>
        </authorList>
    </citation>
    <scope>NUCLEOTIDE SEQUENCE [LARGE SCALE GENOMIC DNA]</scope>
    <source>
        <strain evidence="1">cv. Morex</strain>
    </source>
</reference>
<name>A0A8I6XUB8_HORVV</name>
<dbReference type="Gramene" id="HORVU.MOREX.r3.4HG0408710.1">
    <property type="protein sequence ID" value="HORVU.MOREX.r3.4HG0408710.1"/>
    <property type="gene ID" value="HORVU.MOREX.r3.4HG0408710"/>
</dbReference>
<dbReference type="PANTHER" id="PTHR33699">
    <property type="entry name" value="EXPRESSED PROTEIN"/>
    <property type="match status" value="1"/>
</dbReference>
<evidence type="ECO:0000313" key="1">
    <source>
        <dbReference type="EnsemblPlants" id="HORVU.MOREX.r3.4HG0408710.1"/>
    </source>
</evidence>
<reference evidence="2" key="1">
    <citation type="journal article" date="2012" name="Nature">
        <title>A physical, genetic and functional sequence assembly of the barley genome.</title>
        <authorList>
            <consortium name="The International Barley Genome Sequencing Consortium"/>
            <person name="Mayer K.F."/>
            <person name="Waugh R."/>
            <person name="Brown J.W."/>
            <person name="Schulman A."/>
            <person name="Langridge P."/>
            <person name="Platzer M."/>
            <person name="Fincher G.B."/>
            <person name="Muehlbauer G.J."/>
            <person name="Sato K."/>
            <person name="Close T.J."/>
            <person name="Wise R.P."/>
            <person name="Stein N."/>
        </authorList>
    </citation>
    <scope>NUCLEOTIDE SEQUENCE [LARGE SCALE GENOMIC DNA]</scope>
    <source>
        <strain evidence="2">cv. Morex</strain>
    </source>
</reference>
<reference evidence="1" key="3">
    <citation type="submission" date="2022-01" db="UniProtKB">
        <authorList>
            <consortium name="EnsemblPlants"/>
        </authorList>
    </citation>
    <scope>IDENTIFICATION</scope>
    <source>
        <strain evidence="1">subsp. vulgare</strain>
    </source>
</reference>
<protein>
    <submittedName>
        <fullName evidence="1">Uncharacterized protein</fullName>
    </submittedName>
</protein>
<dbReference type="Gramene" id="HORVU.MOREX.r2.4HG0340330.1">
    <property type="protein sequence ID" value="HORVU.MOREX.r2.4HG0340330.1"/>
    <property type="gene ID" value="HORVU.MOREX.r2.4HG0340330"/>
</dbReference>
<evidence type="ECO:0000313" key="2">
    <source>
        <dbReference type="Proteomes" id="UP000011116"/>
    </source>
</evidence>
<dbReference type="PANTHER" id="PTHR33699:SF23">
    <property type="entry name" value="EXPRESSED PROTEIN"/>
    <property type="match status" value="1"/>
</dbReference>
<dbReference type="EnsemblPlants" id="HORVU.MOREX.r3.4HG0408710.1">
    <property type="protein sequence ID" value="HORVU.MOREX.r3.4HG0408710.1"/>
    <property type="gene ID" value="HORVU.MOREX.r3.4HG0408710"/>
</dbReference>
<proteinExistence type="predicted"/>